<protein>
    <recommendedName>
        <fullName evidence="3">TRIM71</fullName>
    </recommendedName>
</protein>
<dbReference type="OrthoDB" id="6087280at2759"/>
<evidence type="ECO:0000313" key="1">
    <source>
        <dbReference type="EMBL" id="CAC5401312.1"/>
    </source>
</evidence>
<dbReference type="InterPro" id="IPR011042">
    <property type="entry name" value="6-blade_b-propeller_TolB-like"/>
</dbReference>
<organism evidence="1 2">
    <name type="scientific">Mytilus coruscus</name>
    <name type="common">Sea mussel</name>
    <dbReference type="NCBI Taxonomy" id="42192"/>
    <lineage>
        <taxon>Eukaryota</taxon>
        <taxon>Metazoa</taxon>
        <taxon>Spiralia</taxon>
        <taxon>Lophotrochozoa</taxon>
        <taxon>Mollusca</taxon>
        <taxon>Bivalvia</taxon>
        <taxon>Autobranchia</taxon>
        <taxon>Pteriomorphia</taxon>
        <taxon>Mytilida</taxon>
        <taxon>Mytiloidea</taxon>
        <taxon>Mytilidae</taxon>
        <taxon>Mytilinae</taxon>
        <taxon>Mytilus</taxon>
    </lineage>
</organism>
<proteinExistence type="predicted"/>
<keyword evidence="2" id="KW-1185">Reference proteome</keyword>
<dbReference type="AlphaFoldDB" id="A0A6J8D238"/>
<evidence type="ECO:0008006" key="3">
    <source>
        <dbReference type="Google" id="ProtNLM"/>
    </source>
</evidence>
<gene>
    <name evidence="1" type="ORF">MCOR_35407</name>
</gene>
<dbReference type="Proteomes" id="UP000507470">
    <property type="component" value="Unassembled WGS sequence"/>
</dbReference>
<name>A0A6J8D238_MYTCO</name>
<dbReference type="EMBL" id="CACVKT020006394">
    <property type="protein sequence ID" value="CAC5401312.1"/>
    <property type="molecule type" value="Genomic_DNA"/>
</dbReference>
<dbReference type="SUPFAM" id="SSF63825">
    <property type="entry name" value="YWTD domain"/>
    <property type="match status" value="1"/>
</dbReference>
<accession>A0A6J8D238</accession>
<dbReference type="Gene3D" id="2.120.10.30">
    <property type="entry name" value="TolB, C-terminal domain"/>
    <property type="match status" value="1"/>
</dbReference>
<evidence type="ECO:0000313" key="2">
    <source>
        <dbReference type="Proteomes" id="UP000507470"/>
    </source>
</evidence>
<sequence>MTTNTRVYDVCDVKGNDRHAQVVVPEESNPINNTRIEFKQKLDADCYNLHGCCITIKGDILLTNYDEDNEKVIAINNADKDIHVISCTDYSVTTIPNTVLPEFSYVSTHADKIFFTNPNKNTVSCCLYSGTQVWEFKDENVLNFQSFVDNNGNVFVNGCSSKNVVVISPDGKQCKQILNDNDGLYNPFGNFFDKDRKQLLVANATQFANVYNISYS</sequence>
<reference evidence="1 2" key="1">
    <citation type="submission" date="2020-06" db="EMBL/GenBank/DDBJ databases">
        <authorList>
            <person name="Li R."/>
            <person name="Bekaert M."/>
        </authorList>
    </citation>
    <scope>NUCLEOTIDE SEQUENCE [LARGE SCALE GENOMIC DNA]</scope>
    <source>
        <strain evidence="2">wild</strain>
    </source>
</reference>